<evidence type="ECO:0000256" key="1">
    <source>
        <dbReference type="ARBA" id="ARBA00006754"/>
    </source>
</evidence>
<dbReference type="Pfam" id="PF17853">
    <property type="entry name" value="GGDEF_2"/>
    <property type="match status" value="1"/>
</dbReference>
<dbReference type="InterPro" id="IPR025751">
    <property type="entry name" value="RsbRD_N_dom"/>
</dbReference>
<dbReference type="Pfam" id="PF13556">
    <property type="entry name" value="HTH_30"/>
    <property type="match status" value="1"/>
</dbReference>
<evidence type="ECO:0000259" key="2">
    <source>
        <dbReference type="Pfam" id="PF13556"/>
    </source>
</evidence>
<keyword evidence="6" id="KW-1185">Reference proteome</keyword>
<dbReference type="STRING" id="1179773.BN6_49440"/>
<dbReference type="PANTHER" id="PTHR33744">
    <property type="entry name" value="CARBOHYDRATE DIACID REGULATOR"/>
    <property type="match status" value="1"/>
</dbReference>
<evidence type="ECO:0008006" key="7">
    <source>
        <dbReference type="Google" id="ProtNLM"/>
    </source>
</evidence>
<sequence length="398" mass="42924">MRALFHALHRRAETNARNEIVVYSRELPEYRVAADNPRSRAAMLDYAVWFRRITASLASDDRPMTEQDCARIAAIGTERGAQGVSPVSARQVVTLHATLMMQEMQDATGPNDLNDLLRLVGWFSAQGETGTRAYFDGFMEGQKSFLPVAERVQQLARMLLADDEMAQHVASALGVRLSEHYTVVVVRLAEPTGPLPAAGGVVEQLFKCHQVPLSWAVPAEFVALVPAVGLVPPWLPAAAEGSGPVGSALAVVRDFAAALGVPCAVGCAGGRLGGLAEAAASARQAARFAPMAAVPRRMHGVADVFVELAVAHLPPVDQWLREIARLLAAGPDLVSTLDCYYRNDFNRLHTARSLCIHTRTLDYRLRRARELTGIDPGSPRGVRVLATAVACVLADVWG</sequence>
<dbReference type="Pfam" id="PF14361">
    <property type="entry name" value="RsbRD_N"/>
    <property type="match status" value="1"/>
</dbReference>
<dbReference type="InterPro" id="IPR025736">
    <property type="entry name" value="PucR_C-HTH_dom"/>
</dbReference>
<name>K0K5R2_SACES</name>
<dbReference type="Proteomes" id="UP000006281">
    <property type="component" value="Chromosome"/>
</dbReference>
<comment type="similarity">
    <text evidence="1">Belongs to the CdaR family.</text>
</comment>
<evidence type="ECO:0000259" key="3">
    <source>
        <dbReference type="Pfam" id="PF14361"/>
    </source>
</evidence>
<dbReference type="PANTHER" id="PTHR33744:SF7">
    <property type="entry name" value="PUCR FAMILY TRANSCRIPTIONAL REGULATOR"/>
    <property type="match status" value="1"/>
</dbReference>
<dbReference type="HOGENOM" id="CLU_062574_0_0_11"/>
<dbReference type="eggNOG" id="COG2508">
    <property type="taxonomic scope" value="Bacteria"/>
</dbReference>
<feature type="domain" description="RsbT co-antagonist protein RsbRD N-terminal" evidence="3">
    <location>
        <begin position="24"/>
        <end position="143"/>
    </location>
</feature>
<protein>
    <recommendedName>
        <fullName evidence="7">Transcriptional regulator, PucR family</fullName>
    </recommendedName>
</protein>
<feature type="domain" description="PucR C-terminal helix-turn-helix" evidence="2">
    <location>
        <begin position="333"/>
        <end position="389"/>
    </location>
</feature>
<dbReference type="KEGG" id="sesp:BN6_49440"/>
<dbReference type="InterPro" id="IPR041522">
    <property type="entry name" value="CdaR_GGDEF"/>
</dbReference>
<feature type="domain" description="CdaR GGDEF-like" evidence="4">
    <location>
        <begin position="163"/>
        <end position="287"/>
    </location>
</feature>
<evidence type="ECO:0000259" key="4">
    <source>
        <dbReference type="Pfam" id="PF17853"/>
    </source>
</evidence>
<proteinExistence type="inferred from homology"/>
<dbReference type="EMBL" id="HE804045">
    <property type="protein sequence ID" value="CCH32214.1"/>
    <property type="molecule type" value="Genomic_DNA"/>
</dbReference>
<dbReference type="RefSeq" id="WP_015102326.1">
    <property type="nucleotide sequence ID" value="NC_019673.1"/>
</dbReference>
<accession>K0K5R2</accession>
<evidence type="ECO:0000313" key="5">
    <source>
        <dbReference type="EMBL" id="CCH32214.1"/>
    </source>
</evidence>
<gene>
    <name evidence="5" type="ordered locus">BN6_49440</name>
</gene>
<dbReference type="InterPro" id="IPR051448">
    <property type="entry name" value="CdaR-like_regulators"/>
</dbReference>
<dbReference type="AlphaFoldDB" id="K0K5R2"/>
<dbReference type="InterPro" id="IPR042070">
    <property type="entry name" value="PucR_C-HTH_sf"/>
</dbReference>
<organism evidence="5 6">
    <name type="scientific">Saccharothrix espanaensis (strain ATCC 51144 / DSM 44229 / JCM 9112 / NBRC 15066 / NRRL 15764)</name>
    <dbReference type="NCBI Taxonomy" id="1179773"/>
    <lineage>
        <taxon>Bacteria</taxon>
        <taxon>Bacillati</taxon>
        <taxon>Actinomycetota</taxon>
        <taxon>Actinomycetes</taxon>
        <taxon>Pseudonocardiales</taxon>
        <taxon>Pseudonocardiaceae</taxon>
        <taxon>Saccharothrix</taxon>
    </lineage>
</organism>
<dbReference type="BioCyc" id="SESP1179773:BN6_RS23905-MONOMER"/>
<reference evidence="5 6" key="1">
    <citation type="journal article" date="2012" name="BMC Genomics">
        <title>Complete genome sequence of Saccharothrix espanaensis DSM 44229T and comparison to the other completely sequenced Pseudonocardiaceae.</title>
        <authorList>
            <person name="Strobel T."/>
            <person name="Al-Dilaimi A."/>
            <person name="Blom J."/>
            <person name="Gessner A."/>
            <person name="Kalinowski J."/>
            <person name="Luzhetska M."/>
            <person name="Puhler A."/>
            <person name="Szczepanowski R."/>
            <person name="Bechthold A."/>
            <person name="Ruckert C."/>
        </authorList>
    </citation>
    <scope>NUCLEOTIDE SEQUENCE [LARGE SCALE GENOMIC DNA]</scope>
    <source>
        <strain evidence="6">ATCC 51144 / DSM 44229 / JCM 9112 / NBRC 15066 / NRRL 15764</strain>
    </source>
</reference>
<dbReference type="Gene3D" id="1.10.10.2840">
    <property type="entry name" value="PucR C-terminal helix-turn-helix domain"/>
    <property type="match status" value="1"/>
</dbReference>
<dbReference type="PATRIC" id="fig|1179773.3.peg.4961"/>
<evidence type="ECO:0000313" key="6">
    <source>
        <dbReference type="Proteomes" id="UP000006281"/>
    </source>
</evidence>
<dbReference type="OrthoDB" id="4571023at2"/>